<evidence type="ECO:0000313" key="2">
    <source>
        <dbReference type="EMBL" id="MBP3964992.1"/>
    </source>
</evidence>
<dbReference type="Proteomes" id="UP000673394">
    <property type="component" value="Unassembled WGS sequence"/>
</dbReference>
<proteinExistence type="predicted"/>
<organism evidence="2 3">
    <name type="scientific">Paenibacillus lignilyticus</name>
    <dbReference type="NCBI Taxonomy" id="1172615"/>
    <lineage>
        <taxon>Bacteria</taxon>
        <taxon>Bacillati</taxon>
        <taxon>Bacillota</taxon>
        <taxon>Bacilli</taxon>
        <taxon>Bacillales</taxon>
        <taxon>Paenibacillaceae</taxon>
        <taxon>Paenibacillus</taxon>
    </lineage>
</organism>
<gene>
    <name evidence="2" type="ORF">I8J30_19895</name>
</gene>
<evidence type="ECO:0000313" key="3">
    <source>
        <dbReference type="Proteomes" id="UP000673394"/>
    </source>
</evidence>
<dbReference type="InterPro" id="IPR036873">
    <property type="entry name" value="Rhodanese-like_dom_sf"/>
</dbReference>
<comment type="caution">
    <text evidence="2">The sequence shown here is derived from an EMBL/GenBank/DDBJ whole genome shotgun (WGS) entry which is preliminary data.</text>
</comment>
<feature type="domain" description="Rhodanese" evidence="1">
    <location>
        <begin position="7"/>
        <end position="47"/>
    </location>
</feature>
<keyword evidence="3" id="KW-1185">Reference proteome</keyword>
<dbReference type="RefSeq" id="WP_210661056.1">
    <property type="nucleotide sequence ID" value="NZ_JAGKSP010000008.1"/>
</dbReference>
<reference evidence="2 3" key="1">
    <citation type="submission" date="2021-04" db="EMBL/GenBank/DDBJ databases">
        <title>Paenibacillus sp. DLE-14 whole genome sequence.</title>
        <authorList>
            <person name="Ham Y.J."/>
        </authorList>
    </citation>
    <scope>NUCLEOTIDE SEQUENCE [LARGE SCALE GENOMIC DNA]</scope>
    <source>
        <strain evidence="2 3">DLE-14</strain>
    </source>
</reference>
<protein>
    <submittedName>
        <fullName evidence="2">Rhodanese-like domain-containing protein</fullName>
    </submittedName>
</protein>
<accession>A0ABS5CGH8</accession>
<name>A0ABS5CGH8_9BACL</name>
<dbReference type="SUPFAM" id="SSF52821">
    <property type="entry name" value="Rhodanese/Cell cycle control phosphatase"/>
    <property type="match status" value="1"/>
</dbReference>
<sequence>MDIAINVLLYCRSGMRSKTAARQLARGGYSHLAHLQGGLGSWSGKLVQ</sequence>
<dbReference type="CDD" id="cd00158">
    <property type="entry name" value="RHOD"/>
    <property type="match status" value="1"/>
</dbReference>
<dbReference type="Pfam" id="PF00581">
    <property type="entry name" value="Rhodanese"/>
    <property type="match status" value="1"/>
</dbReference>
<dbReference type="InterPro" id="IPR001763">
    <property type="entry name" value="Rhodanese-like_dom"/>
</dbReference>
<evidence type="ECO:0000259" key="1">
    <source>
        <dbReference type="PROSITE" id="PS50206"/>
    </source>
</evidence>
<dbReference type="EMBL" id="JAGKSP010000008">
    <property type="protein sequence ID" value="MBP3964992.1"/>
    <property type="molecule type" value="Genomic_DNA"/>
</dbReference>
<dbReference type="Gene3D" id="3.40.250.10">
    <property type="entry name" value="Rhodanese-like domain"/>
    <property type="match status" value="1"/>
</dbReference>
<dbReference type="PROSITE" id="PS50206">
    <property type="entry name" value="RHODANESE_3"/>
    <property type="match status" value="1"/>
</dbReference>